<evidence type="ECO:0000259" key="6">
    <source>
        <dbReference type="PROSITE" id="PS50928"/>
    </source>
</evidence>
<keyword evidence="4 5" id="KW-0472">Membrane</keyword>
<dbReference type="STRING" id="1095778.SAMN04489842_2115"/>
<comment type="subcellular location">
    <subcellularLocation>
        <location evidence="5">Cell membrane</location>
        <topology evidence="5">Multi-pass membrane protein</topology>
    </subcellularLocation>
    <subcellularLocation>
        <location evidence="1">Membrane</location>
        <topology evidence="1">Multi-pass membrane protein</topology>
    </subcellularLocation>
</comment>
<feature type="transmembrane region" description="Helical" evidence="5">
    <location>
        <begin position="295"/>
        <end position="314"/>
    </location>
</feature>
<evidence type="ECO:0000256" key="5">
    <source>
        <dbReference type="RuleBase" id="RU363032"/>
    </source>
</evidence>
<feature type="domain" description="ABC transmembrane type-1" evidence="6">
    <location>
        <begin position="102"/>
        <end position="314"/>
    </location>
</feature>
<dbReference type="InterPro" id="IPR000515">
    <property type="entry name" value="MetI-like"/>
</dbReference>
<keyword evidence="2 5" id="KW-0812">Transmembrane</keyword>
<dbReference type="SUPFAM" id="SSF161098">
    <property type="entry name" value="MetI-like"/>
    <property type="match status" value="1"/>
</dbReference>
<dbReference type="Gene3D" id="1.10.3720.10">
    <property type="entry name" value="MetI-like"/>
    <property type="match status" value="1"/>
</dbReference>
<keyword evidence="8" id="KW-1185">Reference proteome</keyword>
<protein>
    <submittedName>
        <fullName evidence="7">Peptide/nickel transport system permease protein</fullName>
    </submittedName>
</protein>
<evidence type="ECO:0000256" key="3">
    <source>
        <dbReference type="ARBA" id="ARBA00022989"/>
    </source>
</evidence>
<reference evidence="8" key="1">
    <citation type="submission" date="2016-10" db="EMBL/GenBank/DDBJ databases">
        <authorList>
            <person name="Varghese N."/>
            <person name="Submissions S."/>
        </authorList>
    </citation>
    <scope>NUCLEOTIDE SEQUENCE [LARGE SCALE GENOMIC DNA]</scope>
    <source>
        <strain evidence="8">DSM 24767</strain>
    </source>
</reference>
<dbReference type="InterPro" id="IPR035906">
    <property type="entry name" value="MetI-like_sf"/>
</dbReference>
<proteinExistence type="inferred from homology"/>
<dbReference type="AlphaFoldDB" id="A0A1H1FU30"/>
<accession>A0A1H1FU30</accession>
<keyword evidence="3 5" id="KW-1133">Transmembrane helix</keyword>
<dbReference type="Pfam" id="PF00528">
    <property type="entry name" value="BPD_transp_1"/>
    <property type="match status" value="1"/>
</dbReference>
<dbReference type="Proteomes" id="UP000198848">
    <property type="component" value="Unassembled WGS sequence"/>
</dbReference>
<dbReference type="GO" id="GO:0005886">
    <property type="term" value="C:plasma membrane"/>
    <property type="evidence" value="ECO:0007669"/>
    <property type="project" value="UniProtKB-SubCell"/>
</dbReference>
<feature type="transmembrane region" description="Helical" evidence="5">
    <location>
        <begin position="191"/>
        <end position="213"/>
    </location>
</feature>
<evidence type="ECO:0000313" key="8">
    <source>
        <dbReference type="Proteomes" id="UP000198848"/>
    </source>
</evidence>
<feature type="transmembrane region" description="Helical" evidence="5">
    <location>
        <begin position="104"/>
        <end position="129"/>
    </location>
</feature>
<evidence type="ECO:0000313" key="7">
    <source>
        <dbReference type="EMBL" id="SDR04405.1"/>
    </source>
</evidence>
<evidence type="ECO:0000256" key="2">
    <source>
        <dbReference type="ARBA" id="ARBA00022692"/>
    </source>
</evidence>
<sequence length="334" mass="36993">MHWVLKRAARAGFTVFLVIHFTFVLIHFLPGSPMDYLQAQLSRQQGLSEGEIEAMAAVYLNMHPEATLQEQYVDYMSSLLRGDLGTSIYFNEPVSELLGTAMPWTVFLMLNAIAISFAIGISLGALMAYLEGSRFDNVATIFSIVSNSIPYYIIAILLVYVLGHQLDLFPVTGRYDDRTTPGVNIQFMSSVIYHATLPALSWAFAGLGGWALAMRANSISVLGEDYLRVGRLRGLPTHRLTLRYVARNAVLPLYTNMMVVIGYAFGGAVVLETIFVYRGIGYYLFQGIEARDFPLMMGAFIVITIAVVTALFLAELTYGKLDPRAQEGGTDESF</sequence>
<dbReference type="GO" id="GO:0055085">
    <property type="term" value="P:transmembrane transport"/>
    <property type="evidence" value="ECO:0007669"/>
    <property type="project" value="InterPro"/>
</dbReference>
<feature type="transmembrane region" description="Helical" evidence="5">
    <location>
        <begin position="141"/>
        <end position="162"/>
    </location>
</feature>
<dbReference type="PROSITE" id="PS50928">
    <property type="entry name" value="ABC_TM1"/>
    <property type="match status" value="1"/>
</dbReference>
<gene>
    <name evidence="7" type="ORF">SAMN04489842_2115</name>
</gene>
<comment type="similarity">
    <text evidence="5">Belongs to the binding-protein-dependent transport system permease family.</text>
</comment>
<dbReference type="RefSeq" id="WP_090381317.1">
    <property type="nucleotide sequence ID" value="NZ_FNLC01000002.1"/>
</dbReference>
<organism evidence="7 8">
    <name type="scientific">Natronobacterium texcoconense</name>
    <dbReference type="NCBI Taxonomy" id="1095778"/>
    <lineage>
        <taxon>Archaea</taxon>
        <taxon>Methanobacteriati</taxon>
        <taxon>Methanobacteriota</taxon>
        <taxon>Stenosarchaea group</taxon>
        <taxon>Halobacteria</taxon>
        <taxon>Halobacteriales</taxon>
        <taxon>Natrialbaceae</taxon>
        <taxon>Natronobacterium</taxon>
    </lineage>
</organism>
<feature type="transmembrane region" description="Helical" evidence="5">
    <location>
        <begin position="12"/>
        <end position="29"/>
    </location>
</feature>
<evidence type="ECO:0000256" key="4">
    <source>
        <dbReference type="ARBA" id="ARBA00023136"/>
    </source>
</evidence>
<dbReference type="PANTHER" id="PTHR43376:SF1">
    <property type="entry name" value="OLIGOPEPTIDE TRANSPORT SYSTEM PERMEASE PROTEIN"/>
    <property type="match status" value="1"/>
</dbReference>
<name>A0A1H1FU30_NATTX</name>
<evidence type="ECO:0000256" key="1">
    <source>
        <dbReference type="ARBA" id="ARBA00004141"/>
    </source>
</evidence>
<dbReference type="EMBL" id="FNLC01000002">
    <property type="protein sequence ID" value="SDR04405.1"/>
    <property type="molecule type" value="Genomic_DNA"/>
</dbReference>
<dbReference type="PANTHER" id="PTHR43376">
    <property type="entry name" value="OLIGOPEPTIDE TRANSPORT SYSTEM PERMEASE PROTEIN"/>
    <property type="match status" value="1"/>
</dbReference>
<dbReference type="OrthoDB" id="44105at2157"/>
<feature type="transmembrane region" description="Helical" evidence="5">
    <location>
        <begin position="253"/>
        <end position="275"/>
    </location>
</feature>
<keyword evidence="5" id="KW-0813">Transport</keyword>